<dbReference type="GO" id="GO:0008360">
    <property type="term" value="P:regulation of cell shape"/>
    <property type="evidence" value="ECO:0007669"/>
    <property type="project" value="UniProtKB-KW"/>
</dbReference>
<dbReference type="NCBIfam" id="TIGR03426">
    <property type="entry name" value="shape_MreD"/>
    <property type="match status" value="1"/>
</dbReference>
<gene>
    <name evidence="9" type="ORF">HMPREF0654_01575</name>
</gene>
<keyword evidence="3" id="KW-1003">Cell membrane</keyword>
<feature type="transmembrane region" description="Helical" evidence="8">
    <location>
        <begin position="48"/>
        <end position="67"/>
    </location>
</feature>
<evidence type="ECO:0000256" key="2">
    <source>
        <dbReference type="ARBA" id="ARBA00007776"/>
    </source>
</evidence>
<accession>A0A096ATJ5</accession>
<reference evidence="9 10" key="1">
    <citation type="submission" date="2014-07" db="EMBL/GenBank/DDBJ databases">
        <authorList>
            <person name="McCorrison J."/>
            <person name="Sanka R."/>
            <person name="Torralba M."/>
            <person name="Gillis M."/>
            <person name="Haft D.H."/>
            <person name="Methe B."/>
            <person name="Sutton G."/>
            <person name="Nelson K.E."/>
        </authorList>
    </citation>
    <scope>NUCLEOTIDE SEQUENCE [LARGE SCALE GENOMIC DNA]</scope>
    <source>
        <strain evidence="9 10">DNF00882</strain>
    </source>
</reference>
<comment type="subcellular location">
    <subcellularLocation>
        <location evidence="1">Cell membrane</location>
        <topology evidence="1">Multi-pass membrane protein</topology>
    </subcellularLocation>
</comment>
<dbReference type="Proteomes" id="UP000029538">
    <property type="component" value="Unassembled WGS sequence"/>
</dbReference>
<dbReference type="GO" id="GO:0005886">
    <property type="term" value="C:plasma membrane"/>
    <property type="evidence" value="ECO:0007669"/>
    <property type="project" value="UniProtKB-SubCell"/>
</dbReference>
<dbReference type="EMBL" id="JRNR01000004">
    <property type="protein sequence ID" value="KGF50388.1"/>
    <property type="molecule type" value="Genomic_DNA"/>
</dbReference>
<feature type="transmembrane region" description="Helical" evidence="8">
    <location>
        <begin position="113"/>
        <end position="134"/>
    </location>
</feature>
<evidence type="ECO:0000256" key="8">
    <source>
        <dbReference type="SAM" id="Phobius"/>
    </source>
</evidence>
<comment type="caution">
    <text evidence="9">The sequence shown here is derived from an EMBL/GenBank/DDBJ whole genome shotgun (WGS) entry which is preliminary data.</text>
</comment>
<dbReference type="AlphaFoldDB" id="A0A096ATJ5"/>
<feature type="transmembrane region" description="Helical" evidence="8">
    <location>
        <begin position="140"/>
        <end position="160"/>
    </location>
</feature>
<proteinExistence type="inferred from homology"/>
<protein>
    <submittedName>
        <fullName evidence="9">Rod shape-determining protein MreD</fullName>
    </submittedName>
</protein>
<keyword evidence="5" id="KW-0133">Cell shape</keyword>
<evidence type="ECO:0000256" key="6">
    <source>
        <dbReference type="ARBA" id="ARBA00022989"/>
    </source>
</evidence>
<sequence length="167" mass="19197">MSIDFVKSLAWFLVLVLAQVFVLNHIHLFGIATPLLYIYFIFLFRRNFPHWAILLSGFIMGVVIDTFTNTPGVSSASLTLIAAIQPYVLRPFVPRDSADDLVPGISTLGFGQYFWYSITLTLIYCFIFFTLEMFTFFNFVYWLECIGGSTLLTWLLLLVIEHVRSRA</sequence>
<evidence type="ECO:0000256" key="1">
    <source>
        <dbReference type="ARBA" id="ARBA00004651"/>
    </source>
</evidence>
<evidence type="ECO:0000256" key="7">
    <source>
        <dbReference type="ARBA" id="ARBA00023136"/>
    </source>
</evidence>
<organism evidence="9 10">
    <name type="scientific">Prevotella disiens DNF00882</name>
    <dbReference type="NCBI Taxonomy" id="1401075"/>
    <lineage>
        <taxon>Bacteria</taxon>
        <taxon>Pseudomonadati</taxon>
        <taxon>Bacteroidota</taxon>
        <taxon>Bacteroidia</taxon>
        <taxon>Bacteroidales</taxon>
        <taxon>Prevotellaceae</taxon>
        <taxon>Prevotella</taxon>
    </lineage>
</organism>
<keyword evidence="7 8" id="KW-0472">Membrane</keyword>
<evidence type="ECO:0000256" key="5">
    <source>
        <dbReference type="ARBA" id="ARBA00022960"/>
    </source>
</evidence>
<keyword evidence="4 8" id="KW-0812">Transmembrane</keyword>
<feature type="transmembrane region" description="Helical" evidence="8">
    <location>
        <begin position="12"/>
        <end position="41"/>
    </location>
</feature>
<name>A0A096ATJ5_9BACT</name>
<keyword evidence="6 8" id="KW-1133">Transmembrane helix</keyword>
<dbReference type="RefSeq" id="WP_004355714.1">
    <property type="nucleotide sequence ID" value="NZ_JRNR01000004.1"/>
</dbReference>
<evidence type="ECO:0000313" key="9">
    <source>
        <dbReference type="EMBL" id="KGF50388.1"/>
    </source>
</evidence>
<evidence type="ECO:0000313" key="10">
    <source>
        <dbReference type="Proteomes" id="UP000029538"/>
    </source>
</evidence>
<evidence type="ECO:0000256" key="3">
    <source>
        <dbReference type="ARBA" id="ARBA00022475"/>
    </source>
</evidence>
<comment type="similarity">
    <text evidence="2">Belongs to the MreD family.</text>
</comment>
<dbReference type="InterPro" id="IPR007227">
    <property type="entry name" value="Cell_shape_determining_MreD"/>
</dbReference>
<evidence type="ECO:0000256" key="4">
    <source>
        <dbReference type="ARBA" id="ARBA00022692"/>
    </source>
</evidence>